<dbReference type="PANTHER" id="PTHR15615">
    <property type="match status" value="1"/>
</dbReference>
<dbReference type="InterPro" id="IPR013922">
    <property type="entry name" value="Cyclin_PHO80-like"/>
</dbReference>
<name>A0A804UBP8_MAIZE</name>
<reference evidence="3" key="3">
    <citation type="submission" date="2021-05" db="UniProtKB">
        <authorList>
            <consortium name="EnsemblPlants"/>
        </authorList>
    </citation>
    <scope>IDENTIFICATION</scope>
    <source>
        <strain evidence="3">cv. B73</strain>
    </source>
</reference>
<dbReference type="Gene3D" id="1.10.472.10">
    <property type="entry name" value="Cyclin-like"/>
    <property type="match status" value="2"/>
</dbReference>
<keyword evidence="4" id="KW-1185">Reference proteome</keyword>
<dbReference type="Proteomes" id="UP000007305">
    <property type="component" value="Chromosome 6"/>
</dbReference>
<dbReference type="GO" id="GO:0051301">
    <property type="term" value="P:cell division"/>
    <property type="evidence" value="ECO:0007669"/>
    <property type="project" value="UniProtKB-KW"/>
</dbReference>
<dbReference type="AlphaFoldDB" id="A0A804UBP8"/>
<reference evidence="3" key="2">
    <citation type="submission" date="2019-07" db="EMBL/GenBank/DDBJ databases">
        <authorList>
            <person name="Seetharam A."/>
            <person name="Woodhouse M."/>
            <person name="Cannon E."/>
        </authorList>
    </citation>
    <scope>NUCLEOTIDE SEQUENCE [LARGE SCALE GENOMIC DNA]</scope>
    <source>
        <strain evidence="3">cv. B73</strain>
    </source>
</reference>
<keyword evidence="2" id="KW-0131">Cell cycle</keyword>
<proteinExistence type="predicted"/>
<keyword evidence="1" id="KW-0132">Cell division</keyword>
<protein>
    <submittedName>
        <fullName evidence="3">Uncharacterized protein</fullName>
    </submittedName>
</protein>
<organism evidence="3 4">
    <name type="scientific">Zea mays</name>
    <name type="common">Maize</name>
    <dbReference type="NCBI Taxonomy" id="4577"/>
    <lineage>
        <taxon>Eukaryota</taxon>
        <taxon>Viridiplantae</taxon>
        <taxon>Streptophyta</taxon>
        <taxon>Embryophyta</taxon>
        <taxon>Tracheophyta</taxon>
        <taxon>Spermatophyta</taxon>
        <taxon>Magnoliopsida</taxon>
        <taxon>Liliopsida</taxon>
        <taxon>Poales</taxon>
        <taxon>Poaceae</taxon>
        <taxon>PACMAD clade</taxon>
        <taxon>Panicoideae</taxon>
        <taxon>Andropogonodae</taxon>
        <taxon>Andropogoneae</taxon>
        <taxon>Tripsacinae</taxon>
        <taxon>Zea</taxon>
    </lineage>
</organism>
<sequence>MTMESPTTAAGGELESYFSLGLTVSHSQKDNAEFPKVLLLLSAYLDKTVQQNEELLDSSKIKESTTIFHGQRVPELSIKLYAERIFKFFNNAYYGRVGGISTREMNMLELDLLFGLDFRLKVDIETFESYCLQLEEALVLVLERPIQVQEANVTKHLICNSSADETCKHELGLERYSSQAVQGCSW</sequence>
<dbReference type="OrthoDB" id="337735at2759"/>
<accession>A0A804UBP8</accession>
<dbReference type="Pfam" id="PF08613">
    <property type="entry name" value="Cyclin"/>
    <property type="match status" value="1"/>
</dbReference>
<evidence type="ECO:0000313" key="4">
    <source>
        <dbReference type="Proteomes" id="UP000007305"/>
    </source>
</evidence>
<evidence type="ECO:0000256" key="2">
    <source>
        <dbReference type="ARBA" id="ARBA00023306"/>
    </source>
</evidence>
<dbReference type="EnsemblPlants" id="Zm00001eb287520_T001">
    <property type="protein sequence ID" value="Zm00001eb287520_P001"/>
    <property type="gene ID" value="Zm00001eb287520"/>
</dbReference>
<reference evidence="4" key="1">
    <citation type="journal article" date="2009" name="Science">
        <title>The B73 maize genome: complexity, diversity, and dynamics.</title>
        <authorList>
            <person name="Schnable P.S."/>
            <person name="Ware D."/>
            <person name="Fulton R.S."/>
            <person name="Stein J.C."/>
            <person name="Wei F."/>
            <person name="Pasternak S."/>
            <person name="Liang C."/>
            <person name="Zhang J."/>
            <person name="Fulton L."/>
            <person name="Graves T.A."/>
            <person name="Minx P."/>
            <person name="Reily A.D."/>
            <person name="Courtney L."/>
            <person name="Kruchowski S.S."/>
            <person name="Tomlinson C."/>
            <person name="Strong C."/>
            <person name="Delehaunty K."/>
            <person name="Fronick C."/>
            <person name="Courtney B."/>
            <person name="Rock S.M."/>
            <person name="Belter E."/>
            <person name="Du F."/>
            <person name="Kim K."/>
            <person name="Abbott R.M."/>
            <person name="Cotton M."/>
            <person name="Levy A."/>
            <person name="Marchetto P."/>
            <person name="Ochoa K."/>
            <person name="Jackson S.M."/>
            <person name="Gillam B."/>
            <person name="Chen W."/>
            <person name="Yan L."/>
            <person name="Higginbotham J."/>
            <person name="Cardenas M."/>
            <person name="Waligorski J."/>
            <person name="Applebaum E."/>
            <person name="Phelps L."/>
            <person name="Falcone J."/>
            <person name="Kanchi K."/>
            <person name="Thane T."/>
            <person name="Scimone A."/>
            <person name="Thane N."/>
            <person name="Henke J."/>
            <person name="Wang T."/>
            <person name="Ruppert J."/>
            <person name="Shah N."/>
            <person name="Rotter K."/>
            <person name="Hodges J."/>
            <person name="Ingenthron E."/>
            <person name="Cordes M."/>
            <person name="Kohlberg S."/>
            <person name="Sgro J."/>
            <person name="Delgado B."/>
            <person name="Mead K."/>
            <person name="Chinwalla A."/>
            <person name="Leonard S."/>
            <person name="Crouse K."/>
            <person name="Collura K."/>
            <person name="Kudrna D."/>
            <person name="Currie J."/>
            <person name="He R."/>
            <person name="Angelova A."/>
            <person name="Rajasekar S."/>
            <person name="Mueller T."/>
            <person name="Lomeli R."/>
            <person name="Scara G."/>
            <person name="Ko A."/>
            <person name="Delaney K."/>
            <person name="Wissotski M."/>
            <person name="Lopez G."/>
            <person name="Campos D."/>
            <person name="Braidotti M."/>
            <person name="Ashley E."/>
            <person name="Golser W."/>
            <person name="Kim H."/>
            <person name="Lee S."/>
            <person name="Lin J."/>
            <person name="Dujmic Z."/>
            <person name="Kim W."/>
            <person name="Talag J."/>
            <person name="Zuccolo A."/>
            <person name="Fan C."/>
            <person name="Sebastian A."/>
            <person name="Kramer M."/>
            <person name="Spiegel L."/>
            <person name="Nascimento L."/>
            <person name="Zutavern T."/>
            <person name="Miller B."/>
            <person name="Ambroise C."/>
            <person name="Muller S."/>
            <person name="Spooner W."/>
            <person name="Narechania A."/>
            <person name="Ren L."/>
            <person name="Wei S."/>
            <person name="Kumari S."/>
            <person name="Faga B."/>
            <person name="Levy M.J."/>
            <person name="McMahan L."/>
            <person name="Van Buren P."/>
            <person name="Vaughn M.W."/>
            <person name="Ying K."/>
            <person name="Yeh C.-T."/>
            <person name="Emrich S.J."/>
            <person name="Jia Y."/>
            <person name="Kalyanaraman A."/>
            <person name="Hsia A.-P."/>
            <person name="Barbazuk W.B."/>
            <person name="Baucom R.S."/>
            <person name="Brutnell T.P."/>
            <person name="Carpita N.C."/>
            <person name="Chaparro C."/>
            <person name="Chia J.-M."/>
            <person name="Deragon J.-M."/>
            <person name="Estill J.C."/>
            <person name="Fu Y."/>
            <person name="Jeddeloh J.A."/>
            <person name="Han Y."/>
            <person name="Lee H."/>
            <person name="Li P."/>
            <person name="Lisch D.R."/>
            <person name="Liu S."/>
            <person name="Liu Z."/>
            <person name="Nagel D.H."/>
            <person name="McCann M.C."/>
            <person name="SanMiguel P."/>
            <person name="Myers A.M."/>
            <person name="Nettleton D."/>
            <person name="Nguyen J."/>
            <person name="Penning B.W."/>
            <person name="Ponnala L."/>
            <person name="Schneider K.L."/>
            <person name="Schwartz D.C."/>
            <person name="Sharma A."/>
            <person name="Soderlund C."/>
            <person name="Springer N.M."/>
            <person name="Sun Q."/>
            <person name="Wang H."/>
            <person name="Waterman M."/>
            <person name="Westerman R."/>
            <person name="Wolfgruber T.K."/>
            <person name="Yang L."/>
            <person name="Yu Y."/>
            <person name="Zhang L."/>
            <person name="Zhou S."/>
            <person name="Zhu Q."/>
            <person name="Bennetzen J.L."/>
            <person name="Dawe R.K."/>
            <person name="Jiang J."/>
            <person name="Jiang N."/>
            <person name="Presting G.G."/>
            <person name="Wessler S.R."/>
            <person name="Aluru S."/>
            <person name="Martienssen R.A."/>
            <person name="Clifton S.W."/>
            <person name="McCombie W.R."/>
            <person name="Wing R.A."/>
            <person name="Wilson R.K."/>
        </authorList>
    </citation>
    <scope>NUCLEOTIDE SEQUENCE [LARGE SCALE GENOMIC DNA]</scope>
    <source>
        <strain evidence="4">cv. B73</strain>
    </source>
</reference>
<evidence type="ECO:0000256" key="1">
    <source>
        <dbReference type="ARBA" id="ARBA00022618"/>
    </source>
</evidence>
<evidence type="ECO:0000313" key="3">
    <source>
        <dbReference type="EnsemblPlants" id="Zm00001eb287520_P001"/>
    </source>
</evidence>
<dbReference type="PANTHER" id="PTHR15615:SF108">
    <property type="entry name" value="PROTEIN CNPPD1"/>
    <property type="match status" value="1"/>
</dbReference>
<gene>
    <name evidence="3" type="primary">LOC100283473</name>
</gene>
<dbReference type="GO" id="GO:0019901">
    <property type="term" value="F:protein kinase binding"/>
    <property type="evidence" value="ECO:0007669"/>
    <property type="project" value="InterPro"/>
</dbReference>
<dbReference type="Gramene" id="Zm00001eb287520_T001">
    <property type="protein sequence ID" value="Zm00001eb287520_P001"/>
    <property type="gene ID" value="Zm00001eb287520"/>
</dbReference>